<evidence type="ECO:0000259" key="3">
    <source>
        <dbReference type="PROSITE" id="PS50158"/>
    </source>
</evidence>
<dbReference type="PANTHER" id="PTHR23095:SF17">
    <property type="entry name" value="PARANEOPLASTIC ANTIGEN MA1"/>
    <property type="match status" value="1"/>
</dbReference>
<dbReference type="PROSITE" id="PS50158">
    <property type="entry name" value="ZF_CCHC"/>
    <property type="match status" value="1"/>
</dbReference>
<reference evidence="4 5" key="1">
    <citation type="submission" date="2023-09" db="EMBL/GenBank/DDBJ databases">
        <authorList>
            <person name="Wang M."/>
        </authorList>
    </citation>
    <scope>NUCLEOTIDE SEQUENCE [LARGE SCALE GENOMIC DNA]</scope>
    <source>
        <strain evidence="4">GT-2023</strain>
        <tissue evidence="4">Liver</tissue>
    </source>
</reference>
<dbReference type="Gene3D" id="2.40.70.10">
    <property type="entry name" value="Acid Proteases"/>
    <property type="match status" value="1"/>
</dbReference>
<dbReference type="Proteomes" id="UP001558613">
    <property type="component" value="Unassembled WGS sequence"/>
</dbReference>
<evidence type="ECO:0000256" key="1">
    <source>
        <dbReference type="PROSITE-ProRule" id="PRU00047"/>
    </source>
</evidence>
<dbReference type="InterPro" id="IPR001969">
    <property type="entry name" value="Aspartic_peptidase_AS"/>
</dbReference>
<protein>
    <recommendedName>
        <fullName evidence="3">CCHC-type domain-containing protein</fullName>
    </recommendedName>
</protein>
<name>A0ABR3L480_9TELE</name>
<dbReference type="InterPro" id="IPR036875">
    <property type="entry name" value="Znf_CCHC_sf"/>
</dbReference>
<sequence>MAELEELKKEFADMQRKLSEQAGALDHARSEQREALSLARAVMEQQASTRATPATIYIPRDHKLTDFTGTSKPGDGGVEEWILSMKSAFRVMKVPEEDQVELIKQHLKGEAKDTVKFMLSEEDNSVESIFKLLQETYGDKVPIGTRLKDFYDRKQSPGETIRAYAYDLREKLYKVKCREPGRVPDEEGVLKEQLVLGLRDNLLRREMKRRIKEERSLTFAQLMQDAITWSEEEEAQPEGILKPPVRARATVHTTMAAGDNSSSLTLEKLHEAIEKIAARQEELYKIVHSQGRTDSRQGVMRRQPLKNSEGEYICYTCGEPGHTSRRCGRNKELKNRSTAPSQLERATEVSRGSSSNDTRNSIGPSVVRSHMAGVKAGEVSQTLKDSAFGDCLTVDVKIAGVPTRCLLDTGSEVTTISESHFKQHFGEQRRALSSANWVRLTAANGVDIPVLGCLQADVECMWSLFPGKCVFVLTEANPDAKEMKGLDGIVGMNVLSELGDLVLSRKELDKESKTSPLTDVNVRRVIARVDKDERLLGPEGRIGFVKVSGKQIVTIPPLSEKIVEGHCTIPHQTKRQVLVECTDSVTLPKGVLIANVLRAQRKEEFQCEC</sequence>
<keyword evidence="1" id="KW-0862">Zinc</keyword>
<dbReference type="Pfam" id="PF14893">
    <property type="entry name" value="PNMA"/>
    <property type="match status" value="1"/>
</dbReference>
<dbReference type="InterPro" id="IPR001878">
    <property type="entry name" value="Znf_CCHC"/>
</dbReference>
<dbReference type="EMBL" id="JAYMGO010000025">
    <property type="protein sequence ID" value="KAL1247682.1"/>
    <property type="molecule type" value="Genomic_DNA"/>
</dbReference>
<feature type="domain" description="CCHC-type" evidence="3">
    <location>
        <begin position="314"/>
        <end position="327"/>
    </location>
</feature>
<gene>
    <name evidence="4" type="ORF">QQF64_023058</name>
</gene>
<dbReference type="SUPFAM" id="SSF50630">
    <property type="entry name" value="Acid proteases"/>
    <property type="match status" value="1"/>
</dbReference>
<proteinExistence type="predicted"/>
<dbReference type="Pfam" id="PF00098">
    <property type="entry name" value="zf-CCHC"/>
    <property type="match status" value="1"/>
</dbReference>
<dbReference type="PANTHER" id="PTHR23095">
    <property type="entry name" value="PARANEOPLASTIC ANTIGEN"/>
    <property type="match status" value="1"/>
</dbReference>
<keyword evidence="1" id="KW-0863">Zinc-finger</keyword>
<feature type="region of interest" description="Disordered" evidence="2">
    <location>
        <begin position="322"/>
        <end position="369"/>
    </location>
</feature>
<dbReference type="InterPro" id="IPR026523">
    <property type="entry name" value="PNMA"/>
</dbReference>
<dbReference type="SUPFAM" id="SSF57756">
    <property type="entry name" value="Retrovirus zinc finger-like domains"/>
    <property type="match status" value="1"/>
</dbReference>
<evidence type="ECO:0000256" key="2">
    <source>
        <dbReference type="SAM" id="MobiDB-lite"/>
    </source>
</evidence>
<accession>A0ABR3L480</accession>
<dbReference type="PROSITE" id="PS00141">
    <property type="entry name" value="ASP_PROTEASE"/>
    <property type="match status" value="1"/>
</dbReference>
<comment type="caution">
    <text evidence="4">The sequence shown here is derived from an EMBL/GenBank/DDBJ whole genome shotgun (WGS) entry which is preliminary data.</text>
</comment>
<feature type="compositionally biased region" description="Polar residues" evidence="2">
    <location>
        <begin position="350"/>
        <end position="363"/>
    </location>
</feature>
<organism evidence="4 5">
    <name type="scientific">Cirrhinus molitorella</name>
    <name type="common">mud carp</name>
    <dbReference type="NCBI Taxonomy" id="172907"/>
    <lineage>
        <taxon>Eukaryota</taxon>
        <taxon>Metazoa</taxon>
        <taxon>Chordata</taxon>
        <taxon>Craniata</taxon>
        <taxon>Vertebrata</taxon>
        <taxon>Euteleostomi</taxon>
        <taxon>Actinopterygii</taxon>
        <taxon>Neopterygii</taxon>
        <taxon>Teleostei</taxon>
        <taxon>Ostariophysi</taxon>
        <taxon>Cypriniformes</taxon>
        <taxon>Cyprinidae</taxon>
        <taxon>Labeoninae</taxon>
        <taxon>Labeonini</taxon>
        <taxon>Cirrhinus</taxon>
    </lineage>
</organism>
<dbReference type="Gene3D" id="4.10.60.10">
    <property type="entry name" value="Zinc finger, CCHC-type"/>
    <property type="match status" value="1"/>
</dbReference>
<dbReference type="InterPro" id="IPR021109">
    <property type="entry name" value="Peptidase_aspartic_dom_sf"/>
</dbReference>
<dbReference type="InterPro" id="IPR048270">
    <property type="entry name" value="PNMA_C"/>
</dbReference>
<keyword evidence="5" id="KW-1185">Reference proteome</keyword>
<evidence type="ECO:0000313" key="4">
    <source>
        <dbReference type="EMBL" id="KAL1247682.1"/>
    </source>
</evidence>
<evidence type="ECO:0000313" key="5">
    <source>
        <dbReference type="Proteomes" id="UP001558613"/>
    </source>
</evidence>
<keyword evidence="1" id="KW-0479">Metal-binding</keyword>